<proteinExistence type="predicted"/>
<name>A0A5B7FW48_PORTR</name>
<dbReference type="EMBL" id="VSRR010008339">
    <property type="protein sequence ID" value="MPC48534.1"/>
    <property type="molecule type" value="Genomic_DNA"/>
</dbReference>
<dbReference type="AlphaFoldDB" id="A0A5B7FW48"/>
<evidence type="ECO:0000313" key="2">
    <source>
        <dbReference type="Proteomes" id="UP000324222"/>
    </source>
</evidence>
<keyword evidence="2" id="KW-1185">Reference proteome</keyword>
<protein>
    <submittedName>
        <fullName evidence="1">Uncharacterized protein</fullName>
    </submittedName>
</protein>
<sequence length="71" mass="7865">MIPLFLLRRLVHRLLITYRGGFYLQFSFTPLNVLPVFQEARGTATTITTTTTATAAAVTAILYTTARIFAA</sequence>
<evidence type="ECO:0000313" key="1">
    <source>
        <dbReference type="EMBL" id="MPC48534.1"/>
    </source>
</evidence>
<accession>A0A5B7FW48</accession>
<reference evidence="1 2" key="1">
    <citation type="submission" date="2019-05" db="EMBL/GenBank/DDBJ databases">
        <title>Another draft genome of Portunus trituberculatus and its Hox gene families provides insights of decapod evolution.</title>
        <authorList>
            <person name="Jeong J.-H."/>
            <person name="Song I."/>
            <person name="Kim S."/>
            <person name="Choi T."/>
            <person name="Kim D."/>
            <person name="Ryu S."/>
            <person name="Kim W."/>
        </authorList>
    </citation>
    <scope>NUCLEOTIDE SEQUENCE [LARGE SCALE GENOMIC DNA]</scope>
    <source>
        <tissue evidence="1">Muscle</tissue>
    </source>
</reference>
<gene>
    <name evidence="1" type="ORF">E2C01_042308</name>
</gene>
<comment type="caution">
    <text evidence="1">The sequence shown here is derived from an EMBL/GenBank/DDBJ whole genome shotgun (WGS) entry which is preliminary data.</text>
</comment>
<dbReference type="Proteomes" id="UP000324222">
    <property type="component" value="Unassembled WGS sequence"/>
</dbReference>
<organism evidence="1 2">
    <name type="scientific">Portunus trituberculatus</name>
    <name type="common">Swimming crab</name>
    <name type="synonym">Neptunus trituberculatus</name>
    <dbReference type="NCBI Taxonomy" id="210409"/>
    <lineage>
        <taxon>Eukaryota</taxon>
        <taxon>Metazoa</taxon>
        <taxon>Ecdysozoa</taxon>
        <taxon>Arthropoda</taxon>
        <taxon>Crustacea</taxon>
        <taxon>Multicrustacea</taxon>
        <taxon>Malacostraca</taxon>
        <taxon>Eumalacostraca</taxon>
        <taxon>Eucarida</taxon>
        <taxon>Decapoda</taxon>
        <taxon>Pleocyemata</taxon>
        <taxon>Brachyura</taxon>
        <taxon>Eubrachyura</taxon>
        <taxon>Portunoidea</taxon>
        <taxon>Portunidae</taxon>
        <taxon>Portuninae</taxon>
        <taxon>Portunus</taxon>
    </lineage>
</organism>